<evidence type="ECO:0000313" key="1">
    <source>
        <dbReference type="EMBL" id="MFC4158633.1"/>
    </source>
</evidence>
<sequence>MSIDTRLDPLLGYNFLISLYDSTASTGAAVSRIALSPLTPGPVAGFSECSGLDMSMETEDYREGGLNGTVLRFPKHIRPADLTLRRGIGRSTELFDWFYAFTQGAGKRKDGLITLCDAEHKPRVVWGFRRGLPIRYAGPQLNAQQNQVAIESITIAHEGLYQMAGAAQLAAAVGEAANAIGSLF</sequence>
<proteinExistence type="predicted"/>
<dbReference type="InterPro" id="IPR010667">
    <property type="entry name" value="Phage_T4_Gp19"/>
</dbReference>
<keyword evidence="2" id="KW-1185">Reference proteome</keyword>
<gene>
    <name evidence="1" type="ORF">ACFOW7_04570</name>
</gene>
<organism evidence="1 2">
    <name type="scientific">Chitinimonas lacunae</name>
    <dbReference type="NCBI Taxonomy" id="1963018"/>
    <lineage>
        <taxon>Bacteria</taxon>
        <taxon>Pseudomonadati</taxon>
        <taxon>Pseudomonadota</taxon>
        <taxon>Betaproteobacteria</taxon>
        <taxon>Neisseriales</taxon>
        <taxon>Chitinibacteraceae</taxon>
        <taxon>Chitinimonas</taxon>
    </lineage>
</organism>
<dbReference type="InterPro" id="IPR011747">
    <property type="entry name" value="CHP02241"/>
</dbReference>
<dbReference type="EMBL" id="JBHSBU010000001">
    <property type="protein sequence ID" value="MFC4158633.1"/>
    <property type="molecule type" value="Genomic_DNA"/>
</dbReference>
<evidence type="ECO:0000313" key="2">
    <source>
        <dbReference type="Proteomes" id="UP001595791"/>
    </source>
</evidence>
<dbReference type="Proteomes" id="UP001595791">
    <property type="component" value="Unassembled WGS sequence"/>
</dbReference>
<accession>A0ABV8MNC9</accession>
<protein>
    <submittedName>
        <fullName evidence="1">Phage tail protein</fullName>
    </submittedName>
</protein>
<dbReference type="RefSeq" id="WP_378161519.1">
    <property type="nucleotide sequence ID" value="NZ_JBHSBU010000001.1"/>
</dbReference>
<dbReference type="NCBIfam" id="TIGR02241">
    <property type="entry name" value="conserved hypothetical phage tail region protein"/>
    <property type="match status" value="1"/>
</dbReference>
<reference evidence="2" key="1">
    <citation type="journal article" date="2019" name="Int. J. Syst. Evol. Microbiol.">
        <title>The Global Catalogue of Microorganisms (GCM) 10K type strain sequencing project: providing services to taxonomists for standard genome sequencing and annotation.</title>
        <authorList>
            <consortium name="The Broad Institute Genomics Platform"/>
            <consortium name="The Broad Institute Genome Sequencing Center for Infectious Disease"/>
            <person name="Wu L."/>
            <person name="Ma J."/>
        </authorList>
    </citation>
    <scope>NUCLEOTIDE SEQUENCE [LARGE SCALE GENOMIC DNA]</scope>
    <source>
        <strain evidence="2">LMG 29894</strain>
    </source>
</reference>
<dbReference type="PANTHER" id="PTHR38009">
    <property type="entry name" value="CONSERVED HYPOTHETICAL PHAGE TAIL PROTEIN"/>
    <property type="match status" value="1"/>
</dbReference>
<dbReference type="PANTHER" id="PTHR38009:SF1">
    <property type="entry name" value="CONSERVED HYPOTHETICAL PHAGE TAIL PROTEIN"/>
    <property type="match status" value="1"/>
</dbReference>
<name>A0ABV8MNC9_9NEIS</name>
<comment type="caution">
    <text evidence="1">The sequence shown here is derived from an EMBL/GenBank/DDBJ whole genome shotgun (WGS) entry which is preliminary data.</text>
</comment>
<dbReference type="Pfam" id="PF06841">
    <property type="entry name" value="Phage_T4_gp19"/>
    <property type="match status" value="1"/>
</dbReference>